<evidence type="ECO:0000256" key="3">
    <source>
        <dbReference type="ARBA" id="ARBA00022801"/>
    </source>
</evidence>
<dbReference type="PRINTS" id="PR00725">
    <property type="entry name" value="DADACBPTASE1"/>
</dbReference>
<dbReference type="PANTHER" id="PTHR21581">
    <property type="entry name" value="D-ALANYL-D-ALANINE CARBOXYPEPTIDASE"/>
    <property type="match status" value="1"/>
</dbReference>
<evidence type="ECO:0000256" key="8">
    <source>
        <dbReference type="PIRSR" id="PIRSR618044-2"/>
    </source>
</evidence>
<evidence type="ECO:0000313" key="13">
    <source>
        <dbReference type="EMBL" id="KDN83836.1"/>
    </source>
</evidence>
<evidence type="ECO:0000256" key="11">
    <source>
        <dbReference type="SAM" id="Phobius"/>
    </source>
</evidence>
<feature type="transmembrane region" description="Helical" evidence="11">
    <location>
        <begin position="341"/>
        <end position="361"/>
    </location>
</feature>
<evidence type="ECO:0000256" key="5">
    <source>
        <dbReference type="ARBA" id="ARBA00022984"/>
    </source>
</evidence>
<dbReference type="Pfam" id="PF00768">
    <property type="entry name" value="Peptidase_S11"/>
    <property type="match status" value="1"/>
</dbReference>
<dbReference type="OrthoDB" id="3530815at2"/>
<dbReference type="HOGENOM" id="CLU_011372_0_0_11"/>
<dbReference type="AlphaFoldDB" id="A0A066Z0G5"/>
<dbReference type="RefSeq" id="WP_051653287.1">
    <property type="nucleotide sequence ID" value="NZ_KK853997.1"/>
</dbReference>
<dbReference type="PANTHER" id="PTHR21581:SF33">
    <property type="entry name" value="D-ALANYL-D-ALANINE CARBOXYPEPTIDASE DACB"/>
    <property type="match status" value="1"/>
</dbReference>
<keyword evidence="11" id="KW-1133">Transmembrane helix</keyword>
<name>A0A066Z0G5_9ACTN</name>
<dbReference type="eggNOG" id="COG1686">
    <property type="taxonomic scope" value="Bacteria"/>
</dbReference>
<dbReference type="Gene3D" id="3.40.710.10">
    <property type="entry name" value="DD-peptidase/beta-lactamase superfamily"/>
    <property type="match status" value="1"/>
</dbReference>
<accession>A0A066Z0G5</accession>
<protein>
    <submittedName>
        <fullName evidence="13">Putative peptidase S11 family protein</fullName>
    </submittedName>
</protein>
<dbReference type="SUPFAM" id="SSF56601">
    <property type="entry name" value="beta-lactamase/transpeptidase-like"/>
    <property type="match status" value="1"/>
</dbReference>
<dbReference type="PATRIC" id="fig|1348663.4.peg.4326"/>
<dbReference type="GO" id="GO:0006508">
    <property type="term" value="P:proteolysis"/>
    <property type="evidence" value="ECO:0007669"/>
    <property type="project" value="InterPro"/>
</dbReference>
<evidence type="ECO:0000313" key="14">
    <source>
        <dbReference type="Proteomes" id="UP000027178"/>
    </source>
</evidence>
<feature type="active site" description="Acyl-ester intermediate" evidence="7">
    <location>
        <position position="417"/>
    </location>
</feature>
<dbReference type="GO" id="GO:0071555">
    <property type="term" value="P:cell wall organization"/>
    <property type="evidence" value="ECO:0007669"/>
    <property type="project" value="UniProtKB-KW"/>
</dbReference>
<evidence type="ECO:0000256" key="1">
    <source>
        <dbReference type="ARBA" id="ARBA00007164"/>
    </source>
</evidence>
<feature type="compositionally biased region" description="Acidic residues" evidence="10">
    <location>
        <begin position="40"/>
        <end position="53"/>
    </location>
</feature>
<evidence type="ECO:0000256" key="10">
    <source>
        <dbReference type="SAM" id="MobiDB-lite"/>
    </source>
</evidence>
<keyword evidence="5" id="KW-0573">Peptidoglycan synthesis</keyword>
<keyword evidence="11" id="KW-0472">Membrane</keyword>
<feature type="binding site" evidence="8">
    <location>
        <position position="580"/>
    </location>
    <ligand>
        <name>substrate</name>
    </ligand>
</feature>
<feature type="compositionally biased region" description="Acidic residues" evidence="10">
    <location>
        <begin position="84"/>
        <end position="111"/>
    </location>
</feature>
<feature type="compositionally biased region" description="Pro residues" evidence="10">
    <location>
        <begin position="276"/>
        <end position="292"/>
    </location>
</feature>
<feature type="region of interest" description="Disordered" evidence="10">
    <location>
        <begin position="1"/>
        <end position="145"/>
    </location>
</feature>
<feature type="compositionally biased region" description="Basic and acidic residues" evidence="10">
    <location>
        <begin position="10"/>
        <end position="28"/>
    </location>
</feature>
<keyword evidence="4" id="KW-0133">Cell shape</keyword>
<dbReference type="Proteomes" id="UP000027178">
    <property type="component" value="Unassembled WGS sequence"/>
</dbReference>
<feature type="compositionally biased region" description="Basic and acidic residues" evidence="10">
    <location>
        <begin position="73"/>
        <end position="83"/>
    </location>
</feature>
<evidence type="ECO:0000256" key="9">
    <source>
        <dbReference type="RuleBase" id="RU004016"/>
    </source>
</evidence>
<reference evidence="13 14" key="1">
    <citation type="submission" date="2014-05" db="EMBL/GenBank/DDBJ databases">
        <title>Draft Genome Sequence of Kitasatospora cheerisanensis KCTC 2395.</title>
        <authorList>
            <person name="Nam D.H."/>
        </authorList>
    </citation>
    <scope>NUCLEOTIDE SEQUENCE [LARGE SCALE GENOMIC DNA]</scope>
    <source>
        <strain evidence="13 14">KCTC 2395</strain>
    </source>
</reference>
<dbReference type="InterPro" id="IPR001967">
    <property type="entry name" value="Peptidase_S11_N"/>
</dbReference>
<dbReference type="GO" id="GO:0009252">
    <property type="term" value="P:peptidoglycan biosynthetic process"/>
    <property type="evidence" value="ECO:0007669"/>
    <property type="project" value="UniProtKB-KW"/>
</dbReference>
<keyword evidence="3" id="KW-0378">Hydrolase</keyword>
<dbReference type="InterPro" id="IPR012338">
    <property type="entry name" value="Beta-lactam/transpept-like"/>
</dbReference>
<dbReference type="InterPro" id="IPR018044">
    <property type="entry name" value="Peptidase_S11"/>
</dbReference>
<feature type="active site" description="Proton acceptor" evidence="7">
    <location>
        <position position="420"/>
    </location>
</feature>
<evidence type="ECO:0000256" key="7">
    <source>
        <dbReference type="PIRSR" id="PIRSR618044-1"/>
    </source>
</evidence>
<sequence>MGESPQSEPRNGETRPAEAEENPRRPREGGSTVHLRVRDEDEPATDTDLDLPEADAALTGAPALKLGRVSAAKPKDEEKKKEDEAEQPEEEPEEESEAPEESPAEAAEEESAPAAPEPTMTLRVGKAAEPEEKEKPAPAVAEPTMTLRIEKVEEEGEKPAPAAPEPTMTLRIGKAAEPEEKEKPAPAVAEPTMTLRIEKVEEEGEKPAPAAPEPTMTLRIDAAKAKEEEPEEEEKPAPAVAKSEQTVMLRLPKDEPAPKADPEAAPKKPASAPAAKPAPAPAPKAVPAPKAAPVPAPAAAAAAAAPVAVAPGPESTIEALEVLKALSARPMTPFRRAMKRVLIWGVFLAVVLGVLASVQLLRPLPAPKAKLGLADSFTFQGEQLSIPWPAKGQAAAEVVGVGGLGASGEETPVPIASVTKVMNAYLILQAHPLKKGQSGPMLTVDKQAAQESSNADESKVTLTEGQQLSQYEALEMLMLPSANNVARLLARWDAGSEEAFVKKMNDTAKQFGMTNTTYADPAGYNNDTKSTAKDQLKLAEQVMKDEIFRQVIAEPDTKFNGQRVYNTNKVLGKNGMIGGKTGSSTPAQSCFMWAAVKEIGGVKRTLVGVTLGQPATKEEPSLVNAAQPVSQKINVAAQSALTGQTLAKQGDVVGYVDDGVGGKVSVVAAKDLTVAGWSGITAHLTLTPIGRIAHTLPAGTQVGTLSAGDGDGRIEVPVTLQKDLAPPSITARLLRLG</sequence>
<keyword evidence="14" id="KW-1185">Reference proteome</keyword>
<feature type="domain" description="Peptidase S11 D-alanyl-D-alanine carboxypeptidase A N-terminal" evidence="12">
    <location>
        <begin position="408"/>
        <end position="598"/>
    </location>
</feature>
<evidence type="ECO:0000256" key="2">
    <source>
        <dbReference type="ARBA" id="ARBA00022729"/>
    </source>
</evidence>
<keyword evidence="6" id="KW-0961">Cell wall biogenesis/degradation</keyword>
<organism evidence="13 14">
    <name type="scientific">Kitasatospora cheerisanensis KCTC 2395</name>
    <dbReference type="NCBI Taxonomy" id="1348663"/>
    <lineage>
        <taxon>Bacteria</taxon>
        <taxon>Bacillati</taxon>
        <taxon>Actinomycetota</taxon>
        <taxon>Actinomycetes</taxon>
        <taxon>Kitasatosporales</taxon>
        <taxon>Streptomycetaceae</taxon>
        <taxon>Kitasatospora</taxon>
    </lineage>
</organism>
<proteinExistence type="inferred from homology"/>
<feature type="compositionally biased region" description="Basic and acidic residues" evidence="10">
    <location>
        <begin position="126"/>
        <end position="136"/>
    </location>
</feature>
<evidence type="ECO:0000256" key="4">
    <source>
        <dbReference type="ARBA" id="ARBA00022960"/>
    </source>
</evidence>
<feature type="active site" evidence="7">
    <location>
        <position position="481"/>
    </location>
</feature>
<evidence type="ECO:0000256" key="6">
    <source>
        <dbReference type="ARBA" id="ARBA00023316"/>
    </source>
</evidence>
<comment type="caution">
    <text evidence="13">The sequence shown here is derived from an EMBL/GenBank/DDBJ whole genome shotgun (WGS) entry which is preliminary data.</text>
</comment>
<keyword evidence="11" id="KW-0812">Transmembrane</keyword>
<feature type="compositionally biased region" description="Basic and acidic residues" evidence="10">
    <location>
        <begin position="251"/>
        <end position="266"/>
    </location>
</feature>
<evidence type="ECO:0000259" key="12">
    <source>
        <dbReference type="Pfam" id="PF00768"/>
    </source>
</evidence>
<feature type="region of interest" description="Disordered" evidence="10">
    <location>
        <begin position="200"/>
        <end position="292"/>
    </location>
</feature>
<keyword evidence="2" id="KW-0732">Signal</keyword>
<comment type="similarity">
    <text evidence="1 9">Belongs to the peptidase S11 family.</text>
</comment>
<dbReference type="GO" id="GO:0009002">
    <property type="term" value="F:serine-type D-Ala-D-Ala carboxypeptidase activity"/>
    <property type="evidence" value="ECO:0007669"/>
    <property type="project" value="InterPro"/>
</dbReference>
<gene>
    <name evidence="13" type="ORF">KCH_44850</name>
</gene>
<dbReference type="EMBL" id="JNBY01000094">
    <property type="protein sequence ID" value="KDN83836.1"/>
    <property type="molecule type" value="Genomic_DNA"/>
</dbReference>
<dbReference type="GO" id="GO:0008360">
    <property type="term" value="P:regulation of cell shape"/>
    <property type="evidence" value="ECO:0007669"/>
    <property type="project" value="UniProtKB-KW"/>
</dbReference>